<keyword evidence="4 7" id="KW-0472">Membrane</keyword>
<evidence type="ECO:0000259" key="8">
    <source>
        <dbReference type="Pfam" id="PF20684"/>
    </source>
</evidence>
<evidence type="ECO:0000256" key="7">
    <source>
        <dbReference type="SAM" id="Phobius"/>
    </source>
</evidence>
<feature type="region of interest" description="Disordered" evidence="6">
    <location>
        <begin position="252"/>
        <end position="299"/>
    </location>
</feature>
<dbReference type="AlphaFoldDB" id="A0A8H2VRD5"/>
<dbReference type="EMBL" id="CAJHIA010000009">
    <property type="protein sequence ID" value="CAD6442899.1"/>
    <property type="molecule type" value="Genomic_DNA"/>
</dbReference>
<feature type="transmembrane region" description="Helical" evidence="7">
    <location>
        <begin position="12"/>
        <end position="32"/>
    </location>
</feature>
<comment type="similarity">
    <text evidence="5">Belongs to the SAT4 family.</text>
</comment>
<proteinExistence type="inferred from homology"/>
<dbReference type="Pfam" id="PF20684">
    <property type="entry name" value="Fung_rhodopsin"/>
    <property type="match status" value="1"/>
</dbReference>
<keyword evidence="10" id="KW-1185">Reference proteome</keyword>
<dbReference type="PANTHER" id="PTHR33048">
    <property type="entry name" value="PTH11-LIKE INTEGRAL MEMBRANE PROTEIN (AFU_ORTHOLOGUE AFUA_5G11245)"/>
    <property type="match status" value="1"/>
</dbReference>
<evidence type="ECO:0000313" key="9">
    <source>
        <dbReference type="EMBL" id="CAD6442899.1"/>
    </source>
</evidence>
<name>A0A8H2VRD5_9HELO</name>
<comment type="caution">
    <text evidence="9">The sequence shown here is derived from an EMBL/GenBank/DDBJ whole genome shotgun (WGS) entry which is preliminary data.</text>
</comment>
<keyword evidence="2 7" id="KW-0812">Transmembrane</keyword>
<organism evidence="9 10">
    <name type="scientific">Sclerotinia trifoliorum</name>
    <dbReference type="NCBI Taxonomy" id="28548"/>
    <lineage>
        <taxon>Eukaryota</taxon>
        <taxon>Fungi</taxon>
        <taxon>Dikarya</taxon>
        <taxon>Ascomycota</taxon>
        <taxon>Pezizomycotina</taxon>
        <taxon>Leotiomycetes</taxon>
        <taxon>Helotiales</taxon>
        <taxon>Sclerotiniaceae</taxon>
        <taxon>Sclerotinia</taxon>
    </lineage>
</organism>
<evidence type="ECO:0000256" key="4">
    <source>
        <dbReference type="ARBA" id="ARBA00023136"/>
    </source>
</evidence>
<feature type="transmembrane region" description="Helical" evidence="7">
    <location>
        <begin position="73"/>
        <end position="95"/>
    </location>
</feature>
<feature type="transmembrane region" description="Helical" evidence="7">
    <location>
        <begin position="161"/>
        <end position="179"/>
    </location>
</feature>
<dbReference type="GO" id="GO:0016020">
    <property type="term" value="C:membrane"/>
    <property type="evidence" value="ECO:0007669"/>
    <property type="project" value="UniProtKB-SubCell"/>
</dbReference>
<reference evidence="9" key="1">
    <citation type="submission" date="2020-10" db="EMBL/GenBank/DDBJ databases">
        <authorList>
            <person name="Kusch S."/>
        </authorList>
    </citation>
    <scope>NUCLEOTIDE SEQUENCE</scope>
    <source>
        <strain evidence="9">SwB9</strain>
    </source>
</reference>
<feature type="transmembrane region" description="Helical" evidence="7">
    <location>
        <begin position="107"/>
        <end position="128"/>
    </location>
</feature>
<dbReference type="OrthoDB" id="5401779at2759"/>
<evidence type="ECO:0000256" key="6">
    <source>
        <dbReference type="SAM" id="MobiDB-lite"/>
    </source>
</evidence>
<dbReference type="PANTHER" id="PTHR33048:SF143">
    <property type="entry name" value="EXTRACELLULAR MEMBRANE PROTEIN CFEM DOMAIN-CONTAINING PROTEIN-RELATED"/>
    <property type="match status" value="1"/>
</dbReference>
<keyword evidence="3 7" id="KW-1133">Transmembrane helix</keyword>
<dbReference type="InterPro" id="IPR049326">
    <property type="entry name" value="Rhodopsin_dom_fungi"/>
</dbReference>
<dbReference type="Proteomes" id="UP000624404">
    <property type="component" value="Unassembled WGS sequence"/>
</dbReference>
<evidence type="ECO:0000256" key="1">
    <source>
        <dbReference type="ARBA" id="ARBA00004141"/>
    </source>
</evidence>
<protein>
    <submittedName>
        <fullName evidence="9">Aefe04ff-b57a-4585-9e5f-c04e24442a3a</fullName>
    </submittedName>
</protein>
<evidence type="ECO:0000313" key="10">
    <source>
        <dbReference type="Proteomes" id="UP000624404"/>
    </source>
</evidence>
<comment type="subcellular location">
    <subcellularLocation>
        <location evidence="1">Membrane</location>
        <topology evidence="1">Multi-pass membrane protein</topology>
    </subcellularLocation>
</comment>
<sequence length="320" mass="35231">MSKLTDSGIAWLATTVPLLFMCMLAVIFHVAWKRGRSNKADVGILIALGFVIAHEIVGCVGIFTWGLDHDVCFYILQIIYQTTIATIQISLLFFYISFPLTSNLKPIYHITTLSIFLSMIAFDTATLFQCTPIPYIWDRTIAHGQCINKSALSITHAITNIFFHFLLFILSLPILHSLHLSRNQKYAISSIYLLGCAIFTTSILNLTPLISISTPISPTPKVINNPNPQTLLTHSLEPSSLIFLTLLTTRTPQNPPPPPPAAPSTSPASPVTPPGKPSNLALHPSNRAPRLNPSLPSPSPSIPNMCIPRLCNWILVFVMK</sequence>
<feature type="compositionally biased region" description="Pro residues" evidence="6">
    <location>
        <begin position="253"/>
        <end position="262"/>
    </location>
</feature>
<accession>A0A8H2VRD5</accession>
<feature type="domain" description="Rhodopsin" evidence="8">
    <location>
        <begin position="36"/>
        <end position="214"/>
    </location>
</feature>
<feature type="transmembrane region" description="Helical" evidence="7">
    <location>
        <begin position="44"/>
        <end position="67"/>
    </location>
</feature>
<evidence type="ECO:0000256" key="5">
    <source>
        <dbReference type="ARBA" id="ARBA00038359"/>
    </source>
</evidence>
<dbReference type="InterPro" id="IPR052337">
    <property type="entry name" value="SAT4-like"/>
</dbReference>
<evidence type="ECO:0000256" key="2">
    <source>
        <dbReference type="ARBA" id="ARBA00022692"/>
    </source>
</evidence>
<evidence type="ECO:0000256" key="3">
    <source>
        <dbReference type="ARBA" id="ARBA00022989"/>
    </source>
</evidence>
<gene>
    <name evidence="9" type="ORF">SCLTRI_LOCUS2691</name>
</gene>
<feature type="transmembrane region" description="Helical" evidence="7">
    <location>
        <begin position="191"/>
        <end position="210"/>
    </location>
</feature>